<gene>
    <name evidence="2" type="ORF">OPHB3_3644</name>
</gene>
<accession>A0A0U9I1Y3</accession>
<name>A0A0U9I1Y3_9BACI</name>
<protein>
    <submittedName>
        <fullName evidence="2">Protein PRY1-like</fullName>
    </submittedName>
</protein>
<dbReference type="Pfam" id="PF12758">
    <property type="entry name" value="DUF3813"/>
    <property type="match status" value="1"/>
</dbReference>
<feature type="compositionally biased region" description="Low complexity" evidence="1">
    <location>
        <begin position="26"/>
        <end position="39"/>
    </location>
</feature>
<organism evidence="2 3">
    <name type="scientific">Oceanobacillus picturae</name>
    <dbReference type="NCBI Taxonomy" id="171693"/>
    <lineage>
        <taxon>Bacteria</taxon>
        <taxon>Bacillati</taxon>
        <taxon>Bacillota</taxon>
        <taxon>Bacilli</taxon>
        <taxon>Bacillales</taxon>
        <taxon>Bacillaceae</taxon>
        <taxon>Oceanobacillus</taxon>
    </lineage>
</organism>
<dbReference type="InterPro" id="IPR024217">
    <property type="entry name" value="DUF3813"/>
</dbReference>
<proteinExistence type="predicted"/>
<dbReference type="AlphaFoldDB" id="A0A0U9I1Y3"/>
<dbReference type="EMBL" id="BBXV01000057">
    <property type="protein sequence ID" value="GAQ19661.1"/>
    <property type="molecule type" value="Genomic_DNA"/>
</dbReference>
<comment type="caution">
    <text evidence="2">The sequence shown here is derived from an EMBL/GenBank/DDBJ whole genome shotgun (WGS) entry which is preliminary data.</text>
</comment>
<feature type="compositionally biased region" description="Low complexity" evidence="1">
    <location>
        <begin position="50"/>
        <end position="65"/>
    </location>
</feature>
<dbReference type="RefSeq" id="WP_058951239.1">
    <property type="nucleotide sequence ID" value="NZ_BBXV01000057.1"/>
</dbReference>
<dbReference type="Proteomes" id="UP000052946">
    <property type="component" value="Unassembled WGS sequence"/>
</dbReference>
<feature type="region of interest" description="Disordered" evidence="1">
    <location>
        <begin position="17"/>
        <end position="65"/>
    </location>
</feature>
<evidence type="ECO:0000313" key="2">
    <source>
        <dbReference type="EMBL" id="GAQ19661.1"/>
    </source>
</evidence>
<sequence length="65" mass="7347">MENNLFQQAKDAVANMMNMQGNSTTAQDQQAAQNAIQAAYNEASPEEKQQLQQLENKLKQHNQLQ</sequence>
<reference evidence="2 3" key="2">
    <citation type="journal article" date="2016" name="Genome Announc.">
        <title>Draft Genome Sequence of Oceanobacillus picturae Heshi-B3, Isolated from Fermented Rice Bran in a Traditional Japanese Seafood Dish.</title>
        <authorList>
            <person name="Akuzawa S."/>
            <person name="Nagaoka J."/>
            <person name="Kanekatsu M."/>
            <person name="Kanesaki Y."/>
            <person name="Suzuki T."/>
        </authorList>
    </citation>
    <scope>NUCLEOTIDE SEQUENCE [LARGE SCALE GENOMIC DNA]</scope>
    <source>
        <strain evidence="2 3">Heshi-B3</strain>
    </source>
</reference>
<evidence type="ECO:0000256" key="1">
    <source>
        <dbReference type="SAM" id="MobiDB-lite"/>
    </source>
</evidence>
<evidence type="ECO:0000313" key="3">
    <source>
        <dbReference type="Proteomes" id="UP000052946"/>
    </source>
</evidence>
<reference evidence="3" key="1">
    <citation type="submission" date="2015-07" db="EMBL/GenBank/DDBJ databases">
        <title>Draft Genome Sequence of Oceanobacillus picturae Heshi-B3 that Was Isolated from Fermented Rice Bran with Aging Salted Mackerel, Which Was Named Heshiko as Traditional Fermented Seafood in Japan.</title>
        <authorList>
            <person name="Akuzawa S."/>
            <person name="Nakagawa J."/>
            <person name="Kanekatsu T."/>
            <person name="Kanesaki Y."/>
            <person name="Suzuki T."/>
        </authorList>
    </citation>
    <scope>NUCLEOTIDE SEQUENCE [LARGE SCALE GENOMIC DNA]</scope>
    <source>
        <strain evidence="3">Heshi-B3</strain>
    </source>
</reference>